<reference evidence="1" key="2">
    <citation type="submission" date="2022-08" db="UniProtKB">
        <authorList>
            <consortium name="EnsemblMetazoa"/>
        </authorList>
    </citation>
    <scope>IDENTIFICATION</scope>
    <source>
        <strain evidence="1">STECLA/ALBI9_A</strain>
    </source>
</reference>
<dbReference type="EnsemblMetazoa" id="AALB004463-RA">
    <property type="protein sequence ID" value="AALB004463-PA"/>
    <property type="gene ID" value="AALB004463"/>
</dbReference>
<dbReference type="STRING" id="7167.A0A182FD76"/>
<dbReference type="InterPro" id="IPR001611">
    <property type="entry name" value="Leu-rich_rpt"/>
</dbReference>
<dbReference type="OrthoDB" id="341587at2759"/>
<protein>
    <submittedName>
        <fullName evidence="1">Uncharacterized protein</fullName>
    </submittedName>
</protein>
<dbReference type="AlphaFoldDB" id="A0A182FD76"/>
<dbReference type="RefSeq" id="XP_035790277.1">
    <property type="nucleotide sequence ID" value="XM_035934384.1"/>
</dbReference>
<dbReference type="GO" id="GO:0044782">
    <property type="term" value="P:cilium organization"/>
    <property type="evidence" value="ECO:0007669"/>
    <property type="project" value="TreeGrafter"/>
</dbReference>
<dbReference type="VEuPathDB" id="VectorBase:AALB20_026684"/>
<dbReference type="InterPro" id="IPR032675">
    <property type="entry name" value="LRR_dom_sf"/>
</dbReference>
<dbReference type="SUPFAM" id="SSF52047">
    <property type="entry name" value="RNI-like"/>
    <property type="match status" value="1"/>
</dbReference>
<reference evidence="1 2" key="1">
    <citation type="journal article" date="2017" name="G3 (Bethesda)">
        <title>The Physical Genome Mapping of Anopheles albimanus Corrected Scaffold Misassemblies and Identified Interarm Rearrangements in Genus Anopheles.</title>
        <authorList>
            <person name="Artemov G.N."/>
            <person name="Peery A.N."/>
            <person name="Jiang X."/>
            <person name="Tu Z."/>
            <person name="Stegniy V.N."/>
            <person name="Sharakhova M.V."/>
            <person name="Sharakhov I.V."/>
        </authorList>
    </citation>
    <scope>NUCLEOTIDE SEQUENCE [LARGE SCALE GENOMIC DNA]</scope>
    <source>
        <strain evidence="1 2">ALBI9_A</strain>
    </source>
</reference>
<dbReference type="VEuPathDB" id="VectorBase:AALB004463"/>
<dbReference type="GO" id="GO:0005813">
    <property type="term" value="C:centrosome"/>
    <property type="evidence" value="ECO:0007669"/>
    <property type="project" value="TreeGrafter"/>
</dbReference>
<dbReference type="PANTHER" id="PTHR24110:SF3">
    <property type="entry name" value="CENTROSOMAL PROTEIN OF 78 KDA"/>
    <property type="match status" value="1"/>
</dbReference>
<proteinExistence type="predicted"/>
<organism evidence="1 2">
    <name type="scientific">Anopheles albimanus</name>
    <name type="common">New world malaria mosquito</name>
    <dbReference type="NCBI Taxonomy" id="7167"/>
    <lineage>
        <taxon>Eukaryota</taxon>
        <taxon>Metazoa</taxon>
        <taxon>Ecdysozoa</taxon>
        <taxon>Arthropoda</taxon>
        <taxon>Hexapoda</taxon>
        <taxon>Insecta</taxon>
        <taxon>Pterygota</taxon>
        <taxon>Neoptera</taxon>
        <taxon>Endopterygota</taxon>
        <taxon>Diptera</taxon>
        <taxon>Nematocera</taxon>
        <taxon>Culicoidea</taxon>
        <taxon>Culicidae</taxon>
        <taxon>Anophelinae</taxon>
        <taxon>Anopheles</taxon>
    </lineage>
</organism>
<evidence type="ECO:0000313" key="2">
    <source>
        <dbReference type="Proteomes" id="UP000069272"/>
    </source>
</evidence>
<sequence length="544" mass="61453">MSATDMLRLAFTAQQQQQQVTRLLVAPWERTIWNAYRTWAPSSQTQQLASEAERSLFPELVTFTREQHCRSFEDVVCQQQQQPDTGPSSRLPRRLSSLIVEHLVEHFDGGRVPAQLTCCPRHHFGSLLSTHLHLLKSIDLDIECYWKRVVRCLHRDPLRYYELSAANDDTTDWKRLGVELKLGHLIERQDPRYWELEQLAETIQKAAPIVQSLDIEQLTPFPAVEPLEGYEAYELQNTPATLCHHGSLSVLGQLSELTSLSLVLGVKHWTQHPYRKRYSQCSVMDIENLARALRKLAKLKSFSLSHSQLDGEKLTPLLQSLDQLDLYTLRLVRCELSTGCAGILGQFLSRCRPTLTELDLAGNRLDARELDQLGPGLAIYRGVVGRLDLSYNPIGQSGVLILGGSIKGTAQLTELILTGCPMGTEGAYRVIQLLGFHEPLRKLTLNCVPICRKGQAKLVQVLRENRRIEEVRCRECGLPPSVQRKVRNILLQNAVHRTHPIAGETVTVETEPTGTGPDPCSRARMYELARQVFRPKSDVTDGML</sequence>
<dbReference type="Pfam" id="PF13516">
    <property type="entry name" value="LRR_6"/>
    <property type="match status" value="1"/>
</dbReference>
<dbReference type="SMART" id="SM00368">
    <property type="entry name" value="LRR_RI"/>
    <property type="match status" value="4"/>
</dbReference>
<evidence type="ECO:0000313" key="1">
    <source>
        <dbReference type="EnsemblMetazoa" id="AALB004463-PA"/>
    </source>
</evidence>
<dbReference type="PANTHER" id="PTHR24110">
    <property type="entry name" value="CENTROSOMAL PROTEIN OF 78 KDA"/>
    <property type="match status" value="1"/>
</dbReference>
<dbReference type="Gene3D" id="3.80.10.10">
    <property type="entry name" value="Ribonuclease Inhibitor"/>
    <property type="match status" value="1"/>
</dbReference>
<dbReference type="GeneID" id="118465813"/>
<keyword evidence="2" id="KW-1185">Reference proteome</keyword>
<accession>A0A182FD76</accession>
<dbReference type="KEGG" id="aali:118465813"/>
<dbReference type="GO" id="GO:0036064">
    <property type="term" value="C:ciliary basal body"/>
    <property type="evidence" value="ECO:0007669"/>
    <property type="project" value="TreeGrafter"/>
</dbReference>
<name>A0A182FD76_ANOAL</name>
<dbReference type="Proteomes" id="UP000069272">
    <property type="component" value="Chromosome 3L"/>
</dbReference>